<dbReference type="Proteomes" id="UP001215280">
    <property type="component" value="Unassembled WGS sequence"/>
</dbReference>
<dbReference type="EMBL" id="JARJLG010000072">
    <property type="protein sequence ID" value="KAJ7753133.1"/>
    <property type="molecule type" value="Genomic_DNA"/>
</dbReference>
<organism evidence="1 2">
    <name type="scientific">Mycena maculata</name>
    <dbReference type="NCBI Taxonomy" id="230809"/>
    <lineage>
        <taxon>Eukaryota</taxon>
        <taxon>Fungi</taxon>
        <taxon>Dikarya</taxon>
        <taxon>Basidiomycota</taxon>
        <taxon>Agaricomycotina</taxon>
        <taxon>Agaricomycetes</taxon>
        <taxon>Agaricomycetidae</taxon>
        <taxon>Agaricales</taxon>
        <taxon>Marasmiineae</taxon>
        <taxon>Mycenaceae</taxon>
        <taxon>Mycena</taxon>
    </lineage>
</organism>
<accession>A0AAD7IYJ1</accession>
<proteinExistence type="predicted"/>
<evidence type="ECO:0000313" key="1">
    <source>
        <dbReference type="EMBL" id="KAJ7753133.1"/>
    </source>
</evidence>
<protein>
    <submittedName>
        <fullName evidence="1">Uncharacterized protein</fullName>
    </submittedName>
</protein>
<evidence type="ECO:0000313" key="2">
    <source>
        <dbReference type="Proteomes" id="UP001215280"/>
    </source>
</evidence>
<comment type="caution">
    <text evidence="1">The sequence shown here is derived from an EMBL/GenBank/DDBJ whole genome shotgun (WGS) entry which is preliminary data.</text>
</comment>
<keyword evidence="2" id="KW-1185">Reference proteome</keyword>
<name>A0AAD7IYJ1_9AGAR</name>
<gene>
    <name evidence="1" type="ORF">DFH07DRAFT_744590</name>
</gene>
<reference evidence="1" key="1">
    <citation type="submission" date="2023-03" db="EMBL/GenBank/DDBJ databases">
        <title>Massive genome expansion in bonnet fungi (Mycena s.s.) driven by repeated elements and novel gene families across ecological guilds.</title>
        <authorList>
            <consortium name="Lawrence Berkeley National Laboratory"/>
            <person name="Harder C.B."/>
            <person name="Miyauchi S."/>
            <person name="Viragh M."/>
            <person name="Kuo A."/>
            <person name="Thoen E."/>
            <person name="Andreopoulos B."/>
            <person name="Lu D."/>
            <person name="Skrede I."/>
            <person name="Drula E."/>
            <person name="Henrissat B."/>
            <person name="Morin E."/>
            <person name="Kohler A."/>
            <person name="Barry K."/>
            <person name="LaButti K."/>
            <person name="Morin E."/>
            <person name="Salamov A."/>
            <person name="Lipzen A."/>
            <person name="Mereny Z."/>
            <person name="Hegedus B."/>
            <person name="Baldrian P."/>
            <person name="Stursova M."/>
            <person name="Weitz H."/>
            <person name="Taylor A."/>
            <person name="Grigoriev I.V."/>
            <person name="Nagy L.G."/>
            <person name="Martin F."/>
            <person name="Kauserud H."/>
        </authorList>
    </citation>
    <scope>NUCLEOTIDE SEQUENCE</scope>
    <source>
        <strain evidence="1">CBHHK188m</strain>
    </source>
</reference>
<dbReference type="AlphaFoldDB" id="A0AAD7IYJ1"/>
<sequence length="58" mass="6512">MITKCVRFANRSERFMHAYSVGLTGSQAAWAARKYRGHRTVPTHIMDDMEAAKASGQL</sequence>